<reference evidence="1 2" key="1">
    <citation type="submission" date="2017-04" db="EMBL/GenBank/DDBJ databases">
        <authorList>
            <person name="Afonso C.L."/>
            <person name="Miller P.J."/>
            <person name="Scott M.A."/>
            <person name="Spackman E."/>
            <person name="Goraichik I."/>
            <person name="Dimitrov K.M."/>
            <person name="Suarez D.L."/>
            <person name="Swayne D.E."/>
        </authorList>
    </citation>
    <scope>NUCLEOTIDE SEQUENCE [LARGE SCALE GENOMIC DNA]</scope>
    <source>
        <strain evidence="1 2">CGMCC 1.12511</strain>
    </source>
</reference>
<dbReference type="EMBL" id="FWXN01000012">
    <property type="protein sequence ID" value="SMC87867.1"/>
    <property type="molecule type" value="Genomic_DNA"/>
</dbReference>
<organism evidence="1 2">
    <name type="scientific">Janibacter indicus</name>
    <dbReference type="NCBI Taxonomy" id="857417"/>
    <lineage>
        <taxon>Bacteria</taxon>
        <taxon>Bacillati</taxon>
        <taxon>Actinomycetota</taxon>
        <taxon>Actinomycetes</taxon>
        <taxon>Micrococcales</taxon>
        <taxon>Intrasporangiaceae</taxon>
        <taxon>Janibacter</taxon>
    </lineage>
</organism>
<accession>A0A1W2CRI8</accession>
<protein>
    <submittedName>
        <fullName evidence="1">Uncharacterized protein</fullName>
    </submittedName>
</protein>
<dbReference type="Proteomes" id="UP000192634">
    <property type="component" value="Unassembled WGS sequence"/>
</dbReference>
<sequence>MTTRPRTYRVYPEGGHTMKTWGPALDDALPRVVGHLTKAG</sequence>
<name>A0A1W2CRI8_9MICO</name>
<dbReference type="AlphaFoldDB" id="A0A1W2CRI8"/>
<evidence type="ECO:0000313" key="2">
    <source>
        <dbReference type="Proteomes" id="UP000192634"/>
    </source>
</evidence>
<evidence type="ECO:0000313" key="1">
    <source>
        <dbReference type="EMBL" id="SMC87867.1"/>
    </source>
</evidence>
<proteinExistence type="predicted"/>
<gene>
    <name evidence="1" type="ORF">SAMN06296429_11250</name>
</gene>